<protein>
    <recommendedName>
        <fullName evidence="7">Myb-like domain-containing protein</fullName>
    </recommendedName>
</protein>
<dbReference type="AlphaFoldDB" id="A0A9P7Y8H4"/>
<dbReference type="SMART" id="SM00717">
    <property type="entry name" value="SANT"/>
    <property type="match status" value="2"/>
</dbReference>
<evidence type="ECO:0008006" key="7">
    <source>
        <dbReference type="Google" id="ProtNLM"/>
    </source>
</evidence>
<gene>
    <name evidence="5" type="ORF">BJ875DRAFT_341539</name>
</gene>
<dbReference type="PROSITE" id="PS51294">
    <property type="entry name" value="HTH_MYB"/>
    <property type="match status" value="1"/>
</dbReference>
<evidence type="ECO:0000259" key="4">
    <source>
        <dbReference type="PROSITE" id="PS51294"/>
    </source>
</evidence>
<keyword evidence="6" id="KW-1185">Reference proteome</keyword>
<dbReference type="PANTHER" id="PTHR46734">
    <property type="entry name" value="TELOMERIC REPEAT-BINDING FACTOR 1 TERF1"/>
    <property type="match status" value="1"/>
</dbReference>
<dbReference type="InterPro" id="IPR001005">
    <property type="entry name" value="SANT/Myb"/>
</dbReference>
<dbReference type="Gene3D" id="1.10.10.60">
    <property type="entry name" value="Homeodomain-like"/>
    <property type="match status" value="2"/>
</dbReference>
<feature type="region of interest" description="Disordered" evidence="2">
    <location>
        <begin position="177"/>
        <end position="214"/>
    </location>
</feature>
<dbReference type="InterPro" id="IPR009057">
    <property type="entry name" value="Homeodomain-like_sf"/>
</dbReference>
<feature type="non-terminal residue" evidence="5">
    <location>
        <position position="401"/>
    </location>
</feature>
<dbReference type="CDD" id="cd11660">
    <property type="entry name" value="SANT_TRF"/>
    <property type="match status" value="1"/>
</dbReference>
<evidence type="ECO:0000256" key="2">
    <source>
        <dbReference type="SAM" id="MobiDB-lite"/>
    </source>
</evidence>
<name>A0A9P7Y8H4_9HELO</name>
<dbReference type="Pfam" id="PF00249">
    <property type="entry name" value="Myb_DNA-binding"/>
    <property type="match status" value="1"/>
</dbReference>
<feature type="region of interest" description="Disordered" evidence="2">
    <location>
        <begin position="54"/>
        <end position="85"/>
    </location>
</feature>
<accession>A0A9P7Y8H4</accession>
<feature type="region of interest" description="Disordered" evidence="2">
    <location>
        <begin position="270"/>
        <end position="325"/>
    </location>
</feature>
<organism evidence="5 6">
    <name type="scientific">Amylocarpus encephaloides</name>
    <dbReference type="NCBI Taxonomy" id="45428"/>
    <lineage>
        <taxon>Eukaryota</taxon>
        <taxon>Fungi</taxon>
        <taxon>Dikarya</taxon>
        <taxon>Ascomycota</taxon>
        <taxon>Pezizomycotina</taxon>
        <taxon>Leotiomycetes</taxon>
        <taxon>Helotiales</taxon>
        <taxon>Helotiales incertae sedis</taxon>
        <taxon>Amylocarpus</taxon>
    </lineage>
</organism>
<reference evidence="5" key="1">
    <citation type="journal article" date="2021" name="IMA Fungus">
        <title>Genomic characterization of three marine fungi, including Emericellopsis atlantica sp. nov. with signatures of a generalist lifestyle and marine biomass degradation.</title>
        <authorList>
            <person name="Hagestad O.C."/>
            <person name="Hou L."/>
            <person name="Andersen J.H."/>
            <person name="Hansen E.H."/>
            <person name="Altermark B."/>
            <person name="Li C."/>
            <person name="Kuhnert E."/>
            <person name="Cox R.J."/>
            <person name="Crous P.W."/>
            <person name="Spatafora J.W."/>
            <person name="Lail K."/>
            <person name="Amirebrahimi M."/>
            <person name="Lipzen A."/>
            <person name="Pangilinan J."/>
            <person name="Andreopoulos W."/>
            <person name="Hayes R.D."/>
            <person name="Ng V."/>
            <person name="Grigoriev I.V."/>
            <person name="Jackson S.A."/>
            <person name="Sutton T.D.S."/>
            <person name="Dobson A.D.W."/>
            <person name="Rama T."/>
        </authorList>
    </citation>
    <scope>NUCLEOTIDE SEQUENCE</scope>
    <source>
        <strain evidence="5">TRa018bII</strain>
    </source>
</reference>
<dbReference type="InterPro" id="IPR017930">
    <property type="entry name" value="Myb_dom"/>
</dbReference>
<evidence type="ECO:0000313" key="5">
    <source>
        <dbReference type="EMBL" id="KAG9228701.1"/>
    </source>
</evidence>
<feature type="domain" description="HTH myb-type" evidence="4">
    <location>
        <begin position="205"/>
        <end position="264"/>
    </location>
</feature>
<dbReference type="PROSITE" id="PS50090">
    <property type="entry name" value="MYB_LIKE"/>
    <property type="match status" value="1"/>
</dbReference>
<evidence type="ECO:0000313" key="6">
    <source>
        <dbReference type="Proteomes" id="UP000824998"/>
    </source>
</evidence>
<feature type="domain" description="Myb-like" evidence="3">
    <location>
        <begin position="205"/>
        <end position="258"/>
    </location>
</feature>
<evidence type="ECO:0000259" key="3">
    <source>
        <dbReference type="PROSITE" id="PS50090"/>
    </source>
</evidence>
<dbReference type="Proteomes" id="UP000824998">
    <property type="component" value="Unassembled WGS sequence"/>
</dbReference>
<sequence length="401" mass="45086">MATIEPRLISIHNDPALGLPFSPSLELDPLLDPNIPNPYGRPFLLEPDARSYYENWTTPSNSQQTPSNGKSHSDMAQSSAPTSNRALRMTSPQSFHGILADYTSSKRGLMVEVDNEDLVQLPQLPKRQKAAKRNARLPPMIMGLMEPPAQAALFPPIATSPFHDSYGRNCLNTIPISSNGVGGPPKNRGMAKPAETSVAPQRSQKEIKPRKKWTDDETNNLMRGARKHGVGCWSSILEDPAFVFNGRTATDLRDRFRTCGPLELLGDNISSRATTHDSADDSSKAAPPRSNSNLLMENILNHDDDDETSHDATAAKPKNVRTPRRSWEALSELGIEPHFSRSSRRARTSFTVDEDHDILYGYQYYGPNWTKIQREPRFRLKGRKPMDLRNRCRKRFPNFFR</sequence>
<evidence type="ECO:0000256" key="1">
    <source>
        <dbReference type="ARBA" id="ARBA00023242"/>
    </source>
</evidence>
<dbReference type="EMBL" id="MU251875">
    <property type="protein sequence ID" value="KAG9228701.1"/>
    <property type="molecule type" value="Genomic_DNA"/>
</dbReference>
<dbReference type="PANTHER" id="PTHR46734:SF1">
    <property type="entry name" value="TELOMERIC REPEAT-BINDING FACTOR 1"/>
    <property type="match status" value="1"/>
</dbReference>
<dbReference type="OrthoDB" id="608866at2759"/>
<keyword evidence="1" id="KW-0539">Nucleus</keyword>
<feature type="compositionally biased region" description="Basic and acidic residues" evidence="2">
    <location>
        <begin position="203"/>
        <end position="214"/>
    </location>
</feature>
<comment type="caution">
    <text evidence="5">The sequence shown here is derived from an EMBL/GenBank/DDBJ whole genome shotgun (WGS) entry which is preliminary data.</text>
</comment>
<dbReference type="InterPro" id="IPR052450">
    <property type="entry name" value="TRBD-Containing_Protein"/>
</dbReference>
<proteinExistence type="predicted"/>
<dbReference type="SUPFAM" id="SSF46689">
    <property type="entry name" value="Homeodomain-like"/>
    <property type="match status" value="2"/>
</dbReference>
<feature type="compositionally biased region" description="Basic and acidic residues" evidence="2">
    <location>
        <begin position="274"/>
        <end position="283"/>
    </location>
</feature>